<dbReference type="Gene3D" id="3.30.1540.10">
    <property type="entry name" value="formyl-coa transferase, domain 3"/>
    <property type="match status" value="1"/>
</dbReference>
<evidence type="ECO:0000256" key="1">
    <source>
        <dbReference type="ARBA" id="ARBA00008383"/>
    </source>
</evidence>
<dbReference type="Pfam" id="PF02515">
    <property type="entry name" value="CoA_transf_3"/>
    <property type="match status" value="1"/>
</dbReference>
<dbReference type="InterPro" id="IPR050509">
    <property type="entry name" value="CoA-transferase_III"/>
</dbReference>
<dbReference type="RefSeq" id="WP_007861931.1">
    <property type="nucleotide sequence ID" value="NZ_JH376421.1"/>
</dbReference>
<comment type="caution">
    <text evidence="3">The sequence shown here is derived from an EMBL/GenBank/DDBJ whole genome shotgun (WGS) entry which is preliminary data.</text>
</comment>
<evidence type="ECO:0000313" key="3">
    <source>
        <dbReference type="EMBL" id="EHE99001.1"/>
    </source>
</evidence>
<dbReference type="Gene3D" id="3.40.50.10540">
    <property type="entry name" value="Crotonobetainyl-coa:carnitine coa-transferase, domain 1"/>
    <property type="match status" value="1"/>
</dbReference>
<dbReference type="InterPro" id="IPR044855">
    <property type="entry name" value="CoA-Trfase_III_dom3_sf"/>
</dbReference>
<protein>
    <recommendedName>
        <fullName evidence="5">Bile acid-CoA hydrolase</fullName>
    </recommendedName>
</protein>
<dbReference type="Proteomes" id="UP000003763">
    <property type="component" value="Unassembled WGS sequence"/>
</dbReference>
<organism evidence="3 4">
    <name type="scientific">[Clostridium] citroniae WAL-17108</name>
    <dbReference type="NCBI Taxonomy" id="742733"/>
    <lineage>
        <taxon>Bacteria</taxon>
        <taxon>Bacillati</taxon>
        <taxon>Bacillota</taxon>
        <taxon>Clostridia</taxon>
        <taxon>Lachnospirales</taxon>
        <taxon>Lachnospiraceae</taxon>
        <taxon>Enterocloster</taxon>
    </lineage>
</organism>
<dbReference type="PANTHER" id="PTHR48228:SF6">
    <property type="entry name" value="L-CARNITINE COA-TRANSFERASE"/>
    <property type="match status" value="1"/>
</dbReference>
<gene>
    <name evidence="3" type="ORF">HMPREF9469_02200</name>
</gene>
<dbReference type="PATRIC" id="fig|742733.3.peg.2280"/>
<dbReference type="InterPro" id="IPR003673">
    <property type="entry name" value="CoA-Trfase_fam_III"/>
</dbReference>
<evidence type="ECO:0000313" key="4">
    <source>
        <dbReference type="Proteomes" id="UP000003763"/>
    </source>
</evidence>
<dbReference type="SUPFAM" id="SSF89796">
    <property type="entry name" value="CoA-transferase family III (CaiB/BaiF)"/>
    <property type="match status" value="1"/>
</dbReference>
<proteinExistence type="inferred from homology"/>
<reference evidence="3 4" key="1">
    <citation type="submission" date="2011-08" db="EMBL/GenBank/DDBJ databases">
        <title>The Genome Sequence of Clostridium citroniae WAL-17108.</title>
        <authorList>
            <consortium name="The Broad Institute Genome Sequencing Platform"/>
            <person name="Earl A."/>
            <person name="Ward D."/>
            <person name="Feldgarden M."/>
            <person name="Gevers D."/>
            <person name="Finegold S.M."/>
            <person name="Summanen P.H."/>
            <person name="Molitoris D.R."/>
            <person name="Vaisanen M.L."/>
            <person name="Daigneault M."/>
            <person name="Allen-Vercoe E."/>
            <person name="Young S.K."/>
            <person name="Zeng Q."/>
            <person name="Gargeya S."/>
            <person name="Fitzgerald M."/>
            <person name="Haas B."/>
            <person name="Abouelleil A."/>
            <person name="Alvarado L."/>
            <person name="Arachchi H.M."/>
            <person name="Berlin A."/>
            <person name="Brown A."/>
            <person name="Chapman S.B."/>
            <person name="Chen Z."/>
            <person name="Dunbar C."/>
            <person name="Freedman E."/>
            <person name="Gearin G."/>
            <person name="Gellesch M."/>
            <person name="Goldberg J."/>
            <person name="Griggs A."/>
            <person name="Gujja S."/>
            <person name="Heiman D."/>
            <person name="Howarth C."/>
            <person name="Larson L."/>
            <person name="Lui A."/>
            <person name="MacDonald P.J.P."/>
            <person name="Montmayeur A."/>
            <person name="Murphy C."/>
            <person name="Neiman D."/>
            <person name="Pearson M."/>
            <person name="Priest M."/>
            <person name="Roberts A."/>
            <person name="Saif S."/>
            <person name="Shea T."/>
            <person name="Shenoy N."/>
            <person name="Sisk P."/>
            <person name="Stolte C."/>
            <person name="Sykes S."/>
            <person name="Wortman J."/>
            <person name="Nusbaum C."/>
            <person name="Birren B."/>
        </authorList>
    </citation>
    <scope>NUCLEOTIDE SEQUENCE [LARGE SCALE GENOMIC DNA]</scope>
    <source>
        <strain evidence="3 4">WAL-17108</strain>
    </source>
</reference>
<sequence>MNRWETLKKKPAPMFVPEFGPLSGIRVLLNGSVVAAPFAATMMSDFGAEVIALERAKVGGDSARHQKPQIAGEDGSHISGAWMQNARNKLSVMLETNLNKEEAKEIFLSLIKNCDVWIENMVWVKKLGITDELLLEVNPGLIICHVSGYGTEAFGGEERQLSRACYDPLAQAESGWCLLQGFPDKPPYYAQQYVGDYLSGLFAVNGILMALRSREITGKGQVIDATLVESWMRVMDDNYCLWAESRIQKQRQGVKQSTYQPGGIFPTKDGKFINLGAYGKNAFDKVIQAFGFDANVYTYEAAGGSKEALESGLGRELDKKFEEFFMSHTAKEAADLLMEQRVGVAVIADCEDVMSEPHWQKRGDWVKYEDQTLGREITAFGFVPKLSETPGQVWRGAPYLGQDTEAVLTKLLDYTPEDIAALKGKGIID</sequence>
<dbReference type="HOGENOM" id="CLU_033975_2_0_9"/>
<dbReference type="PANTHER" id="PTHR48228">
    <property type="entry name" value="SUCCINYL-COA--D-CITRAMALATE COA-TRANSFERASE"/>
    <property type="match status" value="1"/>
</dbReference>
<dbReference type="GO" id="GO:0016740">
    <property type="term" value="F:transferase activity"/>
    <property type="evidence" value="ECO:0007669"/>
    <property type="project" value="UniProtKB-KW"/>
</dbReference>
<evidence type="ECO:0008006" key="5">
    <source>
        <dbReference type="Google" id="ProtNLM"/>
    </source>
</evidence>
<dbReference type="AlphaFoldDB" id="G5HI10"/>
<comment type="similarity">
    <text evidence="1">Belongs to the CoA-transferase III family.</text>
</comment>
<dbReference type="EMBL" id="ADLJ01000015">
    <property type="protein sequence ID" value="EHE99001.1"/>
    <property type="molecule type" value="Genomic_DNA"/>
</dbReference>
<dbReference type="eggNOG" id="COG1804">
    <property type="taxonomic scope" value="Bacteria"/>
</dbReference>
<name>G5HI10_9FIRM</name>
<accession>G5HI10</accession>
<evidence type="ECO:0000256" key="2">
    <source>
        <dbReference type="ARBA" id="ARBA00022679"/>
    </source>
</evidence>
<keyword evidence="2" id="KW-0808">Transferase</keyword>
<dbReference type="InterPro" id="IPR023606">
    <property type="entry name" value="CoA-Trfase_III_dom_1_sf"/>
</dbReference>